<evidence type="ECO:0000256" key="10">
    <source>
        <dbReference type="SAM" id="SignalP"/>
    </source>
</evidence>
<dbReference type="PANTHER" id="PTHR35293">
    <property type="entry name" value="EGG CELL-SECRETED PROTEIN 1.5"/>
    <property type="match status" value="1"/>
</dbReference>
<proteinExistence type="inferred from homology"/>
<evidence type="ECO:0000256" key="7">
    <source>
        <dbReference type="ARBA" id="ARBA00034457"/>
    </source>
</evidence>
<dbReference type="GO" id="GO:0009567">
    <property type="term" value="P:double fertilization forming a zygote and endosperm"/>
    <property type="evidence" value="ECO:0007669"/>
    <property type="project" value="InterPro"/>
</dbReference>
<evidence type="ECO:0000313" key="13">
    <source>
        <dbReference type="Proteomes" id="UP000595140"/>
    </source>
</evidence>
<dbReference type="GO" id="GO:0080155">
    <property type="term" value="P:regulation of double fertilization forming a zygote and endosperm"/>
    <property type="evidence" value="ECO:0007669"/>
    <property type="project" value="UniProtKB-ARBA"/>
</dbReference>
<dbReference type="EMBL" id="OOIL02000857">
    <property type="protein sequence ID" value="VFQ69863.1"/>
    <property type="molecule type" value="Genomic_DNA"/>
</dbReference>
<sequence length="158" mass="16627">MACSSDHITILKALMLLCVAFPTATAARPMMAESAGQQAGAGGGGGSDYSECLETMFQLQSCTGEVILFFMNGETYLGPNCCRAIRTVEHKCWPSMFASVGFTAEESDILRGYCDAEEGGHGGSADEDDGDASLAFPSCPPHHDVNLTTSDEIESLSP</sequence>
<gene>
    <name evidence="12" type="ORF">CCAM_LOCUS11639</name>
</gene>
<dbReference type="Pfam" id="PF05617">
    <property type="entry name" value="Prolamin_like"/>
    <property type="match status" value="1"/>
</dbReference>
<comment type="function">
    <text evidence="7">Involved in the regulation of gamete interactions during the double fertilization and to prevent multiple-pollen tube attraction; mediates the redistribution of the gamete fusogen HAP2/GCS1 to the cell surface after secretion upon sperm arrival.</text>
</comment>
<feature type="domain" description="Prolamin-like" evidence="11">
    <location>
        <begin position="51"/>
        <end position="115"/>
    </location>
</feature>
<evidence type="ECO:0000259" key="11">
    <source>
        <dbReference type="Pfam" id="PF05617"/>
    </source>
</evidence>
<evidence type="ECO:0000256" key="5">
    <source>
        <dbReference type="ARBA" id="ARBA00023279"/>
    </source>
</evidence>
<keyword evidence="6" id="KW-0968">Cytoplasmic vesicle</keyword>
<protein>
    <recommendedName>
        <fullName evidence="11">Prolamin-like domain-containing protein</fullName>
    </recommendedName>
</protein>
<reference evidence="12 13" key="1">
    <citation type="submission" date="2018-04" db="EMBL/GenBank/DDBJ databases">
        <authorList>
            <person name="Vogel A."/>
        </authorList>
    </citation>
    <scope>NUCLEOTIDE SEQUENCE [LARGE SCALE GENOMIC DNA]</scope>
</reference>
<dbReference type="InterPro" id="IPR008502">
    <property type="entry name" value="Prolamin-like"/>
</dbReference>
<evidence type="ECO:0000256" key="1">
    <source>
        <dbReference type="ARBA" id="ARBA00004541"/>
    </source>
</evidence>
<evidence type="ECO:0000256" key="2">
    <source>
        <dbReference type="ARBA" id="ARBA00004613"/>
    </source>
</evidence>
<dbReference type="Proteomes" id="UP000595140">
    <property type="component" value="Unassembled WGS sequence"/>
</dbReference>
<keyword evidence="5" id="KW-0278">Fertilization</keyword>
<dbReference type="AlphaFoldDB" id="A0A484KVV6"/>
<evidence type="ECO:0000313" key="12">
    <source>
        <dbReference type="EMBL" id="VFQ69863.1"/>
    </source>
</evidence>
<feature type="region of interest" description="Disordered" evidence="9">
    <location>
        <begin position="120"/>
        <end position="158"/>
    </location>
</feature>
<dbReference type="InterPro" id="IPR044711">
    <property type="entry name" value="EC11-15"/>
</dbReference>
<dbReference type="GO" id="GO:0031410">
    <property type="term" value="C:cytoplasmic vesicle"/>
    <property type="evidence" value="ECO:0007669"/>
    <property type="project" value="UniProtKB-SubCell"/>
</dbReference>
<evidence type="ECO:0000256" key="8">
    <source>
        <dbReference type="ARBA" id="ARBA00034484"/>
    </source>
</evidence>
<keyword evidence="4 10" id="KW-0732">Signal</keyword>
<evidence type="ECO:0000256" key="3">
    <source>
        <dbReference type="ARBA" id="ARBA00022525"/>
    </source>
</evidence>
<evidence type="ECO:0000256" key="6">
    <source>
        <dbReference type="ARBA" id="ARBA00023329"/>
    </source>
</evidence>
<dbReference type="GO" id="GO:2000008">
    <property type="term" value="P:regulation of protein localization to cell surface"/>
    <property type="evidence" value="ECO:0007669"/>
    <property type="project" value="UniProtKB-ARBA"/>
</dbReference>
<comment type="similarity">
    <text evidence="8">Belongs to the plant egg cell-secreted peptide family.</text>
</comment>
<evidence type="ECO:0000256" key="9">
    <source>
        <dbReference type="SAM" id="MobiDB-lite"/>
    </source>
</evidence>
<name>A0A484KVV6_9ASTE</name>
<feature type="signal peptide" evidence="10">
    <location>
        <begin position="1"/>
        <end position="26"/>
    </location>
</feature>
<organism evidence="12 13">
    <name type="scientific">Cuscuta campestris</name>
    <dbReference type="NCBI Taxonomy" id="132261"/>
    <lineage>
        <taxon>Eukaryota</taxon>
        <taxon>Viridiplantae</taxon>
        <taxon>Streptophyta</taxon>
        <taxon>Embryophyta</taxon>
        <taxon>Tracheophyta</taxon>
        <taxon>Spermatophyta</taxon>
        <taxon>Magnoliopsida</taxon>
        <taxon>eudicotyledons</taxon>
        <taxon>Gunneridae</taxon>
        <taxon>Pentapetalae</taxon>
        <taxon>asterids</taxon>
        <taxon>lamiids</taxon>
        <taxon>Solanales</taxon>
        <taxon>Convolvulaceae</taxon>
        <taxon>Cuscuteae</taxon>
        <taxon>Cuscuta</taxon>
        <taxon>Cuscuta subgen. Grammica</taxon>
        <taxon>Cuscuta sect. Cleistogrammica</taxon>
    </lineage>
</organism>
<comment type="subcellular location">
    <subcellularLocation>
        <location evidence="1">Cytoplasmic vesicle</location>
    </subcellularLocation>
    <subcellularLocation>
        <location evidence="2">Secreted</location>
    </subcellularLocation>
</comment>
<keyword evidence="3" id="KW-0964">Secreted</keyword>
<keyword evidence="13" id="KW-1185">Reference proteome</keyword>
<dbReference type="GO" id="GO:0005576">
    <property type="term" value="C:extracellular region"/>
    <property type="evidence" value="ECO:0007669"/>
    <property type="project" value="UniProtKB-SubCell"/>
</dbReference>
<feature type="chain" id="PRO_5019779718" description="Prolamin-like domain-containing protein" evidence="10">
    <location>
        <begin position="27"/>
        <end position="158"/>
    </location>
</feature>
<accession>A0A484KVV6</accession>
<evidence type="ECO:0000256" key="4">
    <source>
        <dbReference type="ARBA" id="ARBA00022729"/>
    </source>
</evidence>
<dbReference type="OrthoDB" id="1222499at2759"/>
<dbReference type="PANTHER" id="PTHR35293:SF10">
    <property type="entry name" value="EGG CELL-SECRETED PROTEIN 1.2-RELATED"/>
    <property type="match status" value="1"/>
</dbReference>